<dbReference type="STRING" id="1612149.SAMN05216324_1458"/>
<gene>
    <name evidence="2" type="ORF">SAMN05216324_1458</name>
</gene>
<organism evidence="2 3">
    <name type="scientific">Chryseobacterium limigenitum</name>
    <dbReference type="NCBI Taxonomy" id="1612149"/>
    <lineage>
        <taxon>Bacteria</taxon>
        <taxon>Pseudomonadati</taxon>
        <taxon>Bacteroidota</taxon>
        <taxon>Flavobacteriia</taxon>
        <taxon>Flavobacteriales</taxon>
        <taxon>Weeksellaceae</taxon>
        <taxon>Chryseobacterium group</taxon>
        <taxon>Chryseobacterium</taxon>
    </lineage>
</organism>
<evidence type="ECO:0000313" key="2">
    <source>
        <dbReference type="EMBL" id="SFZ97137.1"/>
    </source>
</evidence>
<name>A0A1K2IXI3_9FLAO</name>
<proteinExistence type="predicted"/>
<dbReference type="EMBL" id="FPKW01000045">
    <property type="protein sequence ID" value="SFZ97137.1"/>
    <property type="molecule type" value="Genomic_DNA"/>
</dbReference>
<sequence length="183" mass="19679">MRKLLLLATFAVSYCVSAQDLYIQNYTDTILEYTIWKDNQANVAGGCQPSLESRDSTTGLSILGPAISATTPREAYYQGDLTTTMTFNALYPNTPLIDKWILNADFANPLVPPNPSLVAPSLASQWSGIKFGVKDLSGTAIGGYYTMAKFCGQPIISDLGGYTNPVVNGALFTAGGATWIIIY</sequence>
<keyword evidence="3" id="KW-1185">Reference proteome</keyword>
<dbReference type="AlphaFoldDB" id="A0A1K2IXI3"/>
<dbReference type="OrthoDB" id="1248305at2"/>
<evidence type="ECO:0000313" key="3">
    <source>
        <dbReference type="Proteomes" id="UP000182034"/>
    </source>
</evidence>
<evidence type="ECO:0000256" key="1">
    <source>
        <dbReference type="SAM" id="SignalP"/>
    </source>
</evidence>
<dbReference type="RefSeq" id="WP_072412973.1">
    <property type="nucleotide sequence ID" value="NZ_FPKW01000045.1"/>
</dbReference>
<dbReference type="Proteomes" id="UP000182034">
    <property type="component" value="Unassembled WGS sequence"/>
</dbReference>
<feature type="signal peptide" evidence="1">
    <location>
        <begin position="1"/>
        <end position="18"/>
    </location>
</feature>
<keyword evidence="1" id="KW-0732">Signal</keyword>
<feature type="chain" id="PRO_5012430771" evidence="1">
    <location>
        <begin position="19"/>
        <end position="183"/>
    </location>
</feature>
<accession>A0A1K2IXI3</accession>
<protein>
    <submittedName>
        <fullName evidence="2">Uncharacterized protein</fullName>
    </submittedName>
</protein>
<reference evidence="3" key="1">
    <citation type="submission" date="2016-10" db="EMBL/GenBank/DDBJ databases">
        <authorList>
            <person name="Varghese N."/>
            <person name="Submissions S."/>
        </authorList>
    </citation>
    <scope>NUCLEOTIDE SEQUENCE [LARGE SCALE GENOMIC DNA]</scope>
    <source>
        <strain evidence="3">SUR2</strain>
    </source>
</reference>